<sequence>MISNSTYLEIITNEQDYKSSKRFIKDQAFGLKTKYFENNSLFENNRLNSIVGERLRIDLSDKLSAKINHFCTKNAISVSNLFTAIMHIIKHKNTRKNHFNWNGDT</sequence>
<comment type="caution">
    <text evidence="1">The sequence shown here is derived from an EMBL/GenBank/DDBJ whole genome shotgun (WGS) entry which is preliminary data.</text>
</comment>
<dbReference type="EMBL" id="JAGETT010000102">
    <property type="protein sequence ID" value="MBO1920045.1"/>
    <property type="molecule type" value="Genomic_DNA"/>
</dbReference>
<gene>
    <name evidence="1" type="ORF">J4710_10105</name>
</gene>
<protein>
    <submittedName>
        <fullName evidence="1">Uncharacterized protein</fullName>
    </submittedName>
</protein>
<reference evidence="1" key="1">
    <citation type="submission" date="2021-03" db="EMBL/GenBank/DDBJ databases">
        <title>Molecular epidemiology and mechanisms of colistin and carbapenem resistance in Enterobacteriaceae from clinical isolates, the environment and porcine samples in Pretoria, South Africa.</title>
        <authorList>
            <person name="Bogoshi D."/>
            <person name="Mbelle N.M."/>
            <person name="Naidoo V."/>
            <person name="Osei Sekyere J."/>
        </authorList>
    </citation>
    <scope>NUCLEOTIDE SEQUENCE</scope>
    <source>
        <strain evidence="1">ESB009</strain>
    </source>
</reference>
<accession>A0A939SK34</accession>
<dbReference type="AlphaFoldDB" id="A0A939SK34"/>
<proteinExistence type="predicted"/>
<name>A0A939SK34_STAXY</name>
<evidence type="ECO:0000313" key="1">
    <source>
        <dbReference type="EMBL" id="MBO1920045.1"/>
    </source>
</evidence>
<organism evidence="1">
    <name type="scientific">Staphylococcus xylosus</name>
    <dbReference type="NCBI Taxonomy" id="1288"/>
    <lineage>
        <taxon>Bacteria</taxon>
        <taxon>Bacillati</taxon>
        <taxon>Bacillota</taxon>
        <taxon>Bacilli</taxon>
        <taxon>Bacillales</taxon>
        <taxon>Staphylococcaceae</taxon>
        <taxon>Staphylococcus</taxon>
    </lineage>
</organism>